<organism evidence="2 3">
    <name type="scientific">Photobacterium lutimaris</name>
    <dbReference type="NCBI Taxonomy" id="388278"/>
    <lineage>
        <taxon>Bacteria</taxon>
        <taxon>Pseudomonadati</taxon>
        <taxon>Pseudomonadota</taxon>
        <taxon>Gammaproteobacteria</taxon>
        <taxon>Vibrionales</taxon>
        <taxon>Vibrionaceae</taxon>
        <taxon>Photobacterium</taxon>
    </lineage>
</organism>
<accession>A0A2T3J4J4</accession>
<proteinExistence type="predicted"/>
<name>A0A2T3J4J4_9GAMM</name>
<reference evidence="2 3" key="1">
    <citation type="submission" date="2018-03" db="EMBL/GenBank/DDBJ databases">
        <title>Whole genome sequencing of Histamine producing bacteria.</title>
        <authorList>
            <person name="Butler K."/>
        </authorList>
    </citation>
    <scope>NUCLEOTIDE SEQUENCE [LARGE SCALE GENOMIC DNA]</scope>
    <source>
        <strain evidence="2 3">JCM 13586</strain>
    </source>
</reference>
<feature type="compositionally biased region" description="Basic and acidic residues" evidence="1">
    <location>
        <begin position="1"/>
        <end position="18"/>
    </location>
</feature>
<dbReference type="AlphaFoldDB" id="A0A2T3J4J4"/>
<evidence type="ECO:0000313" key="2">
    <source>
        <dbReference type="EMBL" id="PSU36214.1"/>
    </source>
</evidence>
<sequence length="130" mass="14726">MSGNKDKPWLFSKGDPRASKAGKKGSRKGVPNGKTRQTMTVKEIYTSRKRDPLTPLMKREEALEKKLSETGELSDNEWKEYQAIPERMVKLQKMLNEPTKQIIESSNNADEDGIIKGSALDDILCEDLEE</sequence>
<dbReference type="Proteomes" id="UP000241222">
    <property type="component" value="Unassembled WGS sequence"/>
</dbReference>
<dbReference type="RefSeq" id="WP_107347568.1">
    <property type="nucleotide sequence ID" value="NZ_PYMH01000001.1"/>
</dbReference>
<evidence type="ECO:0000313" key="3">
    <source>
        <dbReference type="Proteomes" id="UP000241222"/>
    </source>
</evidence>
<keyword evidence="3" id="KW-1185">Reference proteome</keyword>
<gene>
    <name evidence="2" type="ORF">C9I99_04225</name>
</gene>
<feature type="region of interest" description="Disordered" evidence="1">
    <location>
        <begin position="1"/>
        <end position="39"/>
    </location>
</feature>
<evidence type="ECO:0000256" key="1">
    <source>
        <dbReference type="SAM" id="MobiDB-lite"/>
    </source>
</evidence>
<dbReference type="EMBL" id="PYMH01000001">
    <property type="protein sequence ID" value="PSU36214.1"/>
    <property type="molecule type" value="Genomic_DNA"/>
</dbReference>
<comment type="caution">
    <text evidence="2">The sequence shown here is derived from an EMBL/GenBank/DDBJ whole genome shotgun (WGS) entry which is preliminary data.</text>
</comment>
<protein>
    <submittedName>
        <fullName evidence="2">Uncharacterized protein</fullName>
    </submittedName>
</protein>